<dbReference type="PANTHER" id="PTHR11895:SF169">
    <property type="entry name" value="GLUTAMYL-TRNA(GLN) AMIDOTRANSFERASE"/>
    <property type="match status" value="1"/>
</dbReference>
<evidence type="ECO:0000259" key="1">
    <source>
        <dbReference type="Pfam" id="PF01425"/>
    </source>
</evidence>
<keyword evidence="3" id="KW-1185">Reference proteome</keyword>
<dbReference type="GO" id="GO:0004039">
    <property type="term" value="F:allophanate hydrolase activity"/>
    <property type="evidence" value="ECO:0007669"/>
    <property type="project" value="UniProtKB-EC"/>
</dbReference>
<proteinExistence type="predicted"/>
<dbReference type="Proteomes" id="UP000523821">
    <property type="component" value="Unassembled WGS sequence"/>
</dbReference>
<dbReference type="Gene3D" id="1.20.58.1700">
    <property type="match status" value="1"/>
</dbReference>
<dbReference type="PANTHER" id="PTHR11895">
    <property type="entry name" value="TRANSAMIDASE"/>
    <property type="match status" value="1"/>
</dbReference>
<dbReference type="EC" id="3.5.1.54" evidence="2"/>
<evidence type="ECO:0000313" key="2">
    <source>
        <dbReference type="EMBL" id="MBB5752886.1"/>
    </source>
</evidence>
<dbReference type="InterPro" id="IPR000120">
    <property type="entry name" value="Amidase"/>
</dbReference>
<dbReference type="SUPFAM" id="SSF75304">
    <property type="entry name" value="Amidase signature (AS) enzymes"/>
    <property type="match status" value="1"/>
</dbReference>
<protein>
    <submittedName>
        <fullName evidence="2">Allophanate hydrolase</fullName>
        <ecNumber evidence="2">3.5.1.54</ecNumber>
    </submittedName>
</protein>
<dbReference type="Gene3D" id="3.90.1300.10">
    <property type="entry name" value="Amidase signature (AS) domain"/>
    <property type="match status" value="1"/>
</dbReference>
<sequence>MAWSPETGSLDFRTLHDAYRAGTLTPSAVIDAVYDRIAVRGPDPAWTTLIPREEALARAAALEASGEGPDALPLFGLPCGIKDNFDIAGYPTSEACRANERIAETTDPTVARLVAAGAIVVGKNNMDQFGMGLVGVRTDYGIPSCVFDPAYISGGSTSGGGVVVAAGLVSFALGGDAAGSGRVPAALNAIVGHKPTNGLIPFGISKAGMGASHTVLTLTVEDNVAALNTLVRHDPDDPLSLPEAEGFTLTVPPAPERFRFAVPSRESRLFAGDAAAEALFDAAIARLEAMGGTAVPFDYAPLHAAARMLYEDAFIARRYANLEETFRRCGDRFHPASREILASGARYSGADVFIAQYRLAGYRKYAMRIFEDADVMVTPTTPTTFTIAALEEKNIGRNAIMGSYTNFVNLMEFCALSVPNGFRPDGLAQGLMLIGPSFADNRLLGLGAAYHRALGLPMGATGHPLPVPAG</sequence>
<accession>A0A7W9L1P0</accession>
<dbReference type="AlphaFoldDB" id="A0A7W9L1P0"/>
<feature type="domain" description="Amidase" evidence="1">
    <location>
        <begin position="29"/>
        <end position="444"/>
    </location>
</feature>
<gene>
    <name evidence="2" type="ORF">GGQ63_001940</name>
</gene>
<dbReference type="RefSeq" id="WP_183855098.1">
    <property type="nucleotide sequence ID" value="NZ_JACHOO010000003.1"/>
</dbReference>
<dbReference type="Pfam" id="PF01425">
    <property type="entry name" value="Amidase"/>
    <property type="match status" value="1"/>
</dbReference>
<dbReference type="InterPro" id="IPR023631">
    <property type="entry name" value="Amidase_dom"/>
</dbReference>
<name>A0A7W9L1P0_9HYPH</name>
<dbReference type="InterPro" id="IPR036928">
    <property type="entry name" value="AS_sf"/>
</dbReference>
<dbReference type="EMBL" id="JACHOO010000003">
    <property type="protein sequence ID" value="MBB5752886.1"/>
    <property type="molecule type" value="Genomic_DNA"/>
</dbReference>
<organism evidence="2 3">
    <name type="scientific">Prosthecomicrobium pneumaticum</name>
    <dbReference type="NCBI Taxonomy" id="81895"/>
    <lineage>
        <taxon>Bacteria</taxon>
        <taxon>Pseudomonadati</taxon>
        <taxon>Pseudomonadota</taxon>
        <taxon>Alphaproteobacteria</taxon>
        <taxon>Hyphomicrobiales</taxon>
        <taxon>Kaistiaceae</taxon>
        <taxon>Prosthecomicrobium</taxon>
    </lineage>
</organism>
<comment type="caution">
    <text evidence="2">The sequence shown here is derived from an EMBL/GenBank/DDBJ whole genome shotgun (WGS) entry which is preliminary data.</text>
</comment>
<keyword evidence="2" id="KW-0378">Hydrolase</keyword>
<reference evidence="2 3" key="1">
    <citation type="submission" date="2020-08" db="EMBL/GenBank/DDBJ databases">
        <title>Genomic Encyclopedia of Type Strains, Phase IV (KMG-IV): sequencing the most valuable type-strain genomes for metagenomic binning, comparative biology and taxonomic classification.</title>
        <authorList>
            <person name="Goeker M."/>
        </authorList>
    </citation>
    <scope>NUCLEOTIDE SEQUENCE [LARGE SCALE GENOMIC DNA]</scope>
    <source>
        <strain evidence="2 3">DSM 16268</strain>
    </source>
</reference>
<evidence type="ECO:0000313" key="3">
    <source>
        <dbReference type="Proteomes" id="UP000523821"/>
    </source>
</evidence>